<dbReference type="Proteomes" id="UP001221757">
    <property type="component" value="Unassembled WGS sequence"/>
</dbReference>
<protein>
    <submittedName>
        <fullName evidence="1">Uncharacterized protein</fullName>
    </submittedName>
</protein>
<accession>A0AAD7GG71</accession>
<sequence>VHLLRGLWLLERRCQQARHRAPHWWDVGHVQRSRNRCKPELQRPDELDHLLAYLVRKGATTRFRLS</sequence>
<comment type="caution">
    <text evidence="1">The sequence shown here is derived from an EMBL/GenBank/DDBJ whole genome shotgun (WGS) entry which is preliminary data.</text>
</comment>
<keyword evidence="2" id="KW-1185">Reference proteome</keyword>
<feature type="non-terminal residue" evidence="1">
    <location>
        <position position="66"/>
    </location>
</feature>
<evidence type="ECO:0000313" key="1">
    <source>
        <dbReference type="EMBL" id="KAJ7693150.1"/>
    </source>
</evidence>
<dbReference type="AlphaFoldDB" id="A0AAD7GG71"/>
<dbReference type="EMBL" id="JARKIE010000047">
    <property type="protein sequence ID" value="KAJ7693150.1"/>
    <property type="molecule type" value="Genomic_DNA"/>
</dbReference>
<organism evidence="1 2">
    <name type="scientific">Mycena rosella</name>
    <name type="common">Pink bonnet</name>
    <name type="synonym">Agaricus rosellus</name>
    <dbReference type="NCBI Taxonomy" id="1033263"/>
    <lineage>
        <taxon>Eukaryota</taxon>
        <taxon>Fungi</taxon>
        <taxon>Dikarya</taxon>
        <taxon>Basidiomycota</taxon>
        <taxon>Agaricomycotina</taxon>
        <taxon>Agaricomycetes</taxon>
        <taxon>Agaricomycetidae</taxon>
        <taxon>Agaricales</taxon>
        <taxon>Marasmiineae</taxon>
        <taxon>Mycenaceae</taxon>
        <taxon>Mycena</taxon>
    </lineage>
</organism>
<proteinExistence type="predicted"/>
<reference evidence="1" key="1">
    <citation type="submission" date="2023-03" db="EMBL/GenBank/DDBJ databases">
        <title>Massive genome expansion in bonnet fungi (Mycena s.s.) driven by repeated elements and novel gene families across ecological guilds.</title>
        <authorList>
            <consortium name="Lawrence Berkeley National Laboratory"/>
            <person name="Harder C.B."/>
            <person name="Miyauchi S."/>
            <person name="Viragh M."/>
            <person name="Kuo A."/>
            <person name="Thoen E."/>
            <person name="Andreopoulos B."/>
            <person name="Lu D."/>
            <person name="Skrede I."/>
            <person name="Drula E."/>
            <person name="Henrissat B."/>
            <person name="Morin E."/>
            <person name="Kohler A."/>
            <person name="Barry K."/>
            <person name="LaButti K."/>
            <person name="Morin E."/>
            <person name="Salamov A."/>
            <person name="Lipzen A."/>
            <person name="Mereny Z."/>
            <person name="Hegedus B."/>
            <person name="Baldrian P."/>
            <person name="Stursova M."/>
            <person name="Weitz H."/>
            <person name="Taylor A."/>
            <person name="Grigoriev I.V."/>
            <person name="Nagy L.G."/>
            <person name="Martin F."/>
            <person name="Kauserud H."/>
        </authorList>
    </citation>
    <scope>NUCLEOTIDE SEQUENCE</scope>
    <source>
        <strain evidence="1">CBHHK067</strain>
    </source>
</reference>
<gene>
    <name evidence="1" type="ORF">B0H17DRAFT_1060286</name>
</gene>
<name>A0AAD7GG71_MYCRO</name>
<evidence type="ECO:0000313" key="2">
    <source>
        <dbReference type="Proteomes" id="UP001221757"/>
    </source>
</evidence>